<dbReference type="GeneID" id="29638586"/>
<dbReference type="RefSeq" id="WP_011678953.1">
    <property type="nucleotide sequence ID" value="NZ_NIBD01000009.1"/>
</dbReference>
<comment type="caution">
    <text evidence="3">The sequence shown here is derived from an EMBL/GenBank/DDBJ whole genome shotgun (WGS) entry which is preliminary data.</text>
</comment>
<gene>
    <name evidence="3" type="ORF">A3Q24_01825</name>
</gene>
<accession>A0A267MCT5</accession>
<organism evidence="3 4">
    <name type="scientific">Lactobacillus johnsonii</name>
    <dbReference type="NCBI Taxonomy" id="33959"/>
    <lineage>
        <taxon>Bacteria</taxon>
        <taxon>Bacillati</taxon>
        <taxon>Bacillota</taxon>
        <taxon>Bacilli</taxon>
        <taxon>Lactobacillales</taxon>
        <taxon>Lactobacillaceae</taxon>
        <taxon>Lactobacillus</taxon>
    </lineage>
</organism>
<feature type="region of interest" description="Disordered" evidence="1">
    <location>
        <begin position="58"/>
        <end position="79"/>
    </location>
</feature>
<evidence type="ECO:0000256" key="1">
    <source>
        <dbReference type="SAM" id="MobiDB-lite"/>
    </source>
</evidence>
<name>A0A267MCT5_LACJH</name>
<protein>
    <recommendedName>
        <fullName evidence="2">SHOCT-like domain-containing protein</fullName>
    </recommendedName>
</protein>
<sequence>MVKKVQPVTHQPLIATSTNISSEQLLNDLHYQQAKQIIQTLLNKGLISPTEFKDIDSLNKQSFPPLLGPGNVDTSSLQS</sequence>
<dbReference type="Pfam" id="PF20612">
    <property type="entry name" value="SHOCT_2"/>
    <property type="match status" value="1"/>
</dbReference>
<proteinExistence type="predicted"/>
<dbReference type="AlphaFoldDB" id="A0A267MCT5"/>
<dbReference type="Proteomes" id="UP000216008">
    <property type="component" value="Unassembled WGS sequence"/>
</dbReference>
<dbReference type="EMBL" id="NIBD01000009">
    <property type="protein sequence ID" value="PAB56620.1"/>
    <property type="molecule type" value="Genomic_DNA"/>
</dbReference>
<reference evidence="3 4" key="1">
    <citation type="submission" date="2017-05" db="EMBL/GenBank/DDBJ databases">
        <title>Lactobacillus johnsonii from commercial turkeys.</title>
        <authorList>
            <person name="Johnson T.J."/>
            <person name="Youmans B."/>
        </authorList>
    </citation>
    <scope>NUCLEOTIDE SEQUENCE [LARGE SCALE GENOMIC DNA]</scope>
    <source>
        <strain evidence="3 4">UMNLJ114</strain>
    </source>
</reference>
<evidence type="ECO:0000313" key="3">
    <source>
        <dbReference type="EMBL" id="PAB56620.1"/>
    </source>
</evidence>
<evidence type="ECO:0000313" key="4">
    <source>
        <dbReference type="Proteomes" id="UP000216008"/>
    </source>
</evidence>
<dbReference type="InterPro" id="IPR046749">
    <property type="entry name" value="SHOCT_2"/>
</dbReference>
<evidence type="ECO:0000259" key="2">
    <source>
        <dbReference type="Pfam" id="PF20612"/>
    </source>
</evidence>
<feature type="domain" description="SHOCT-like" evidence="2">
    <location>
        <begin position="21"/>
        <end position="68"/>
    </location>
</feature>